<feature type="domain" description="Cytochrome c" evidence="6">
    <location>
        <begin position="981"/>
        <end position="1113"/>
    </location>
</feature>
<evidence type="ECO:0000313" key="8">
    <source>
        <dbReference type="Proteomes" id="UP000317171"/>
    </source>
</evidence>
<dbReference type="GO" id="GO:0009055">
    <property type="term" value="F:electron transfer activity"/>
    <property type="evidence" value="ECO:0007669"/>
    <property type="project" value="InterPro"/>
</dbReference>
<gene>
    <name evidence="7" type="ORF">Pan241w_44020</name>
</gene>
<dbReference type="GO" id="GO:0046872">
    <property type="term" value="F:metal ion binding"/>
    <property type="evidence" value="ECO:0007669"/>
    <property type="project" value="UniProtKB-KW"/>
</dbReference>
<dbReference type="SUPFAM" id="SSF46626">
    <property type="entry name" value="Cytochrome c"/>
    <property type="match status" value="1"/>
</dbReference>
<evidence type="ECO:0000313" key="7">
    <source>
        <dbReference type="EMBL" id="QDT44293.1"/>
    </source>
</evidence>
<dbReference type="InterPro" id="IPR055557">
    <property type="entry name" value="DUF7133"/>
</dbReference>
<dbReference type="PROSITE" id="PS51007">
    <property type="entry name" value="CYTC"/>
    <property type="match status" value="1"/>
</dbReference>
<dbReference type="InterPro" id="IPR011042">
    <property type="entry name" value="6-blade_b-propeller_TolB-like"/>
</dbReference>
<evidence type="ECO:0000256" key="3">
    <source>
        <dbReference type="ARBA" id="ARBA00023004"/>
    </source>
</evidence>
<feature type="chain" id="PRO_5022175963" evidence="5">
    <location>
        <begin position="34"/>
        <end position="1113"/>
    </location>
</feature>
<dbReference type="Pfam" id="PF23500">
    <property type="entry name" value="DUF7133"/>
    <property type="match status" value="1"/>
</dbReference>
<dbReference type="Pfam" id="PF00034">
    <property type="entry name" value="Cytochrom_C"/>
    <property type="match status" value="1"/>
</dbReference>
<accession>A0A517RK85</accession>
<evidence type="ECO:0000256" key="2">
    <source>
        <dbReference type="ARBA" id="ARBA00022723"/>
    </source>
</evidence>
<organism evidence="7 8">
    <name type="scientific">Gimesia alba</name>
    <dbReference type="NCBI Taxonomy" id="2527973"/>
    <lineage>
        <taxon>Bacteria</taxon>
        <taxon>Pseudomonadati</taxon>
        <taxon>Planctomycetota</taxon>
        <taxon>Planctomycetia</taxon>
        <taxon>Planctomycetales</taxon>
        <taxon>Planctomycetaceae</taxon>
        <taxon>Gimesia</taxon>
    </lineage>
</organism>
<dbReference type="KEGG" id="gaz:Pan241w_44020"/>
<keyword evidence="3 4" id="KW-0408">Iron</keyword>
<dbReference type="Gene3D" id="2.120.10.30">
    <property type="entry name" value="TolB, C-terminal domain"/>
    <property type="match status" value="1"/>
</dbReference>
<dbReference type="PANTHER" id="PTHR33546">
    <property type="entry name" value="LARGE, MULTIFUNCTIONAL SECRETED PROTEIN-RELATED"/>
    <property type="match status" value="1"/>
</dbReference>
<evidence type="ECO:0000256" key="5">
    <source>
        <dbReference type="SAM" id="SignalP"/>
    </source>
</evidence>
<dbReference type="OrthoDB" id="223239at2"/>
<protein>
    <submittedName>
        <fullName evidence="7">Cytochrome c</fullName>
    </submittedName>
</protein>
<dbReference type="SUPFAM" id="SSF48371">
    <property type="entry name" value="ARM repeat"/>
    <property type="match status" value="1"/>
</dbReference>
<dbReference type="GO" id="GO:0020037">
    <property type="term" value="F:heme binding"/>
    <property type="evidence" value="ECO:0007669"/>
    <property type="project" value="InterPro"/>
</dbReference>
<keyword evidence="5" id="KW-0732">Signal</keyword>
<dbReference type="Pfam" id="PF13646">
    <property type="entry name" value="HEAT_2"/>
    <property type="match status" value="1"/>
</dbReference>
<dbReference type="Proteomes" id="UP000317171">
    <property type="component" value="Chromosome"/>
</dbReference>
<evidence type="ECO:0000259" key="6">
    <source>
        <dbReference type="PROSITE" id="PS51007"/>
    </source>
</evidence>
<dbReference type="NCBIfam" id="TIGR02603">
    <property type="entry name" value="CxxCH_TIGR02603"/>
    <property type="match status" value="1"/>
</dbReference>
<evidence type="ECO:0000256" key="1">
    <source>
        <dbReference type="ARBA" id="ARBA00022617"/>
    </source>
</evidence>
<keyword evidence="8" id="KW-1185">Reference proteome</keyword>
<evidence type="ECO:0000256" key="4">
    <source>
        <dbReference type="PROSITE-ProRule" id="PRU00433"/>
    </source>
</evidence>
<dbReference type="RefSeq" id="WP_145219636.1">
    <property type="nucleotide sequence ID" value="NZ_CP036269.1"/>
</dbReference>
<dbReference type="Gene3D" id="1.25.10.10">
    <property type="entry name" value="Leucine-rich Repeat Variant"/>
    <property type="match status" value="1"/>
</dbReference>
<name>A0A517RK85_9PLAN</name>
<keyword evidence="2 4" id="KW-0479">Metal-binding</keyword>
<keyword evidence="1 4" id="KW-0349">Heme</keyword>
<dbReference type="InterPro" id="IPR009056">
    <property type="entry name" value="Cyt_c-like_dom"/>
</dbReference>
<dbReference type="AlphaFoldDB" id="A0A517RK85"/>
<feature type="signal peptide" evidence="5">
    <location>
        <begin position="1"/>
        <end position="33"/>
    </location>
</feature>
<dbReference type="SUPFAM" id="SSF50952">
    <property type="entry name" value="Soluble quinoprotein glucose dehydrogenase"/>
    <property type="match status" value="1"/>
</dbReference>
<dbReference type="InterPro" id="IPR016024">
    <property type="entry name" value="ARM-type_fold"/>
</dbReference>
<sequence precursor="true">MLRFNHPSRENRLCWTLFCFLCFAGFITSSVSAAEEFDGLKVPEGFRATLYADDDLAHDIYSMTIDSQGRVVVSGPGYVRILIDADGDGVAESFQQYADGPATGAQGMYFLGRDLLCTGDAGLIRYRDQNADDRSDGKPDIFLRTKTGGEHNTHSIQRGPDGWWYLLLGNTAGINEKYITRKTSPVKKPYAGTLMRLSPDLTEGEVIADGFRNAYDFSFSPNGDVFTYDSDGERDISLPWYRPTRVFHVLPGSNAGWRSRSWKRPDTFFDMPPAVAAFHRGSPTGVTAYQHIRFPAPYQGALFVADWTFGRVHAIPLENFEGTYASEPIDFITGVGQFGFAPTDLEVGPDGCLYVSVGGRGTRGSVFRIEYTGPVEAQKPILNSDEAAASEESDIEAAQTLDSCLSAPQPLSSWSRETWLPLVKTLPVEAFYRAALDKNRPETQRIRAIEIVTELLEGFPDRIAEQLLLDPSEAVRARLAWSLGYQDQPKQKAEWLNALLKDESPLVTRFALQSLLQLGDQIDQSQCLTGLQKTLGAQERYVRQSAARVAARLSEDNFKDLSEKVTSSEGAALMTLAYATILKQGGVVPLAVRTGITVFEGDYQTDLRLDALRLIQLGLGDLGPPTKMAAVFDGYANGVDLSEHERHLDPIRIRLMEAFPSSHEVLDYELARVLSMLAPYNPKLLDQILSRITEESDPVTDIHYLIVAARIPSDRSRAQSKKIANALVQIDEKLLRLKLPQDTNWDDRFKELYAQLVKIDADLPRQIVEQPGFGLPGHVLFLSQLPPQFLGTAIEAFDKKIKADPDFLWNSDVVFVFGESKDPTHREMIRDLYEDYALQAAVLAVLAASPEEQDRDKFIAGLESSQIEMLESSIAALEKLMPATKPEETVRLFAALRRLGSDKREQKLQARIVTLLQKWTGQQLGLAADVDDSQKRRALIQTWEDWIAKQYPEVYTALLKQSGPETEKFFALLETVNWDEGDSERGEALFRKRACVQCHGNRSALGPALAGVAKRFSRNDLFTAIVAPNRDVSPRYQTTVVGTVDGKVYTGLVVYRSVDGLTLRNSNNQTTRIEADEIDFENKKSTSLMPQGLLKDLKPEDLADLYAYLQGLK</sequence>
<dbReference type="Gene3D" id="1.10.760.10">
    <property type="entry name" value="Cytochrome c-like domain"/>
    <property type="match status" value="1"/>
</dbReference>
<reference evidence="7 8" key="1">
    <citation type="submission" date="2019-02" db="EMBL/GenBank/DDBJ databases">
        <title>Deep-cultivation of Planctomycetes and their phenomic and genomic characterization uncovers novel biology.</title>
        <authorList>
            <person name="Wiegand S."/>
            <person name="Jogler M."/>
            <person name="Boedeker C."/>
            <person name="Pinto D."/>
            <person name="Vollmers J."/>
            <person name="Rivas-Marin E."/>
            <person name="Kohn T."/>
            <person name="Peeters S.H."/>
            <person name="Heuer A."/>
            <person name="Rast P."/>
            <person name="Oberbeckmann S."/>
            <person name="Bunk B."/>
            <person name="Jeske O."/>
            <person name="Meyerdierks A."/>
            <person name="Storesund J.E."/>
            <person name="Kallscheuer N."/>
            <person name="Luecker S."/>
            <person name="Lage O.M."/>
            <person name="Pohl T."/>
            <person name="Merkel B.J."/>
            <person name="Hornburger P."/>
            <person name="Mueller R.-W."/>
            <person name="Bruemmer F."/>
            <person name="Labrenz M."/>
            <person name="Spormann A.M."/>
            <person name="Op den Camp H."/>
            <person name="Overmann J."/>
            <person name="Amann R."/>
            <person name="Jetten M.S.M."/>
            <person name="Mascher T."/>
            <person name="Medema M.H."/>
            <person name="Devos D.P."/>
            <person name="Kaster A.-K."/>
            <person name="Ovreas L."/>
            <person name="Rohde M."/>
            <person name="Galperin M.Y."/>
            <person name="Jogler C."/>
        </authorList>
    </citation>
    <scope>NUCLEOTIDE SEQUENCE [LARGE SCALE GENOMIC DNA]</scope>
    <source>
        <strain evidence="7 8">Pan241w</strain>
    </source>
</reference>
<dbReference type="EMBL" id="CP036269">
    <property type="protein sequence ID" value="QDT44293.1"/>
    <property type="molecule type" value="Genomic_DNA"/>
</dbReference>
<dbReference type="PANTHER" id="PTHR33546:SF1">
    <property type="entry name" value="LARGE, MULTIFUNCTIONAL SECRETED PROTEIN"/>
    <property type="match status" value="1"/>
</dbReference>
<dbReference type="InterPro" id="IPR011041">
    <property type="entry name" value="Quinoprot_gluc/sorb_DH_b-prop"/>
</dbReference>
<proteinExistence type="predicted"/>
<dbReference type="InterPro" id="IPR036909">
    <property type="entry name" value="Cyt_c-like_dom_sf"/>
</dbReference>
<dbReference type="InterPro" id="IPR011989">
    <property type="entry name" value="ARM-like"/>
</dbReference>
<dbReference type="InterPro" id="IPR013427">
    <property type="entry name" value="Haem-bd_dom_put"/>
</dbReference>